<accession>A0A1I5RAL7</accession>
<proteinExistence type="predicted"/>
<dbReference type="AlphaFoldDB" id="A0A1I5RAL7"/>
<dbReference type="EMBL" id="FOWP01000015">
    <property type="protein sequence ID" value="SFP55470.1"/>
    <property type="molecule type" value="Genomic_DNA"/>
</dbReference>
<reference evidence="1 2" key="1">
    <citation type="submission" date="2016-10" db="EMBL/GenBank/DDBJ databases">
        <authorList>
            <person name="de Groot N.N."/>
        </authorList>
    </citation>
    <scope>NUCLEOTIDE SEQUENCE [LARGE SCALE GENOMIC DNA]</scope>
    <source>
        <strain evidence="1 2">CCUG 59231</strain>
    </source>
</reference>
<dbReference type="STRING" id="658457.SAMN05216601_1153"/>
<protein>
    <recommendedName>
        <fullName evidence="3">Protein-tyrosine-phosphatase</fullName>
    </recommendedName>
</protein>
<dbReference type="Proteomes" id="UP000182400">
    <property type="component" value="Unassembled WGS sequence"/>
</dbReference>
<organism evidence="1 2">
    <name type="scientific">Ectopseudomonas composti</name>
    <dbReference type="NCBI Taxonomy" id="658457"/>
    <lineage>
        <taxon>Bacteria</taxon>
        <taxon>Pseudomonadati</taxon>
        <taxon>Pseudomonadota</taxon>
        <taxon>Gammaproteobacteria</taxon>
        <taxon>Pseudomonadales</taxon>
        <taxon>Pseudomonadaceae</taxon>
        <taxon>Ectopseudomonas</taxon>
    </lineage>
</organism>
<sequence length="54" mass="6538">MEHKHANRLRAEYARLLEHKRLHILDIPDDYRFMDPELVEMLDDMVAAYLAEQD</sequence>
<evidence type="ECO:0008006" key="3">
    <source>
        <dbReference type="Google" id="ProtNLM"/>
    </source>
</evidence>
<evidence type="ECO:0000313" key="1">
    <source>
        <dbReference type="EMBL" id="SFP55470.1"/>
    </source>
</evidence>
<evidence type="ECO:0000313" key="2">
    <source>
        <dbReference type="Proteomes" id="UP000182400"/>
    </source>
</evidence>
<name>A0A1I5RAL7_9GAMM</name>
<gene>
    <name evidence="1" type="ORF">SAMN05216601_1153</name>
</gene>